<dbReference type="AlphaFoldDB" id="A0A086TJ58"/>
<keyword evidence="3" id="KW-1185">Reference proteome</keyword>
<proteinExistence type="predicted"/>
<evidence type="ECO:0000313" key="3">
    <source>
        <dbReference type="Proteomes" id="UP000243308"/>
    </source>
</evidence>
<sequence>MLKHSHSLIPSHCSMDYEAKKAIRVAEQEFADKELIKLRSMAREANETEDMIKIFNMSRELSKACQRQIDESNRVCEEHRKALFDLLVQDARNWDLMLNEVDDNAANRQAQPSLPEHSLAIDREWILHRRRECEEDMALFKAMAPLFKEVKPKRGQEHGSEPLSQESQESKPPKLFKSKFSATSAKIRQGVPPLEAVTYTELRELLDFDANPELERQLFKMGLIKGGKLIEAETEDEGKSAKVKEEGTNDEDLCVVV</sequence>
<gene>
    <name evidence="2" type="ORF">MVEG_12139</name>
</gene>
<evidence type="ECO:0000313" key="2">
    <source>
        <dbReference type="EMBL" id="KFH61985.1"/>
    </source>
</evidence>
<reference evidence="2 3" key="1">
    <citation type="submission" date="2011-02" db="EMBL/GenBank/DDBJ databases">
        <title>The Genome Sequence of Mortierella verticillata NRRL 6337.</title>
        <authorList>
            <consortium name="The Broad Institute Genome Sequencing Platform"/>
            <person name="Russ C."/>
            <person name="Cuomo C."/>
            <person name="Burger G."/>
            <person name="Gray M.W."/>
            <person name="Holland P.W.H."/>
            <person name="King N."/>
            <person name="Lang F.B.F."/>
            <person name="Roger A.J."/>
            <person name="Ruiz-Trillo I."/>
            <person name="Young S.K."/>
            <person name="Zeng Q."/>
            <person name="Gargeya S."/>
            <person name="Alvarado L."/>
            <person name="Berlin A."/>
            <person name="Chapman S.B."/>
            <person name="Chen Z."/>
            <person name="Freedman E."/>
            <person name="Gellesch M."/>
            <person name="Goldberg J."/>
            <person name="Griggs A."/>
            <person name="Gujja S."/>
            <person name="Heilman E."/>
            <person name="Heiman D."/>
            <person name="Howarth C."/>
            <person name="Mehta T."/>
            <person name="Neiman D."/>
            <person name="Pearson M."/>
            <person name="Roberts A."/>
            <person name="Saif S."/>
            <person name="Shea T."/>
            <person name="Shenoy N."/>
            <person name="Sisk P."/>
            <person name="Stolte C."/>
            <person name="Sykes S."/>
            <person name="White J."/>
            <person name="Yandava C."/>
            <person name="Haas B."/>
            <person name="Nusbaum C."/>
            <person name="Birren B."/>
        </authorList>
    </citation>
    <scope>NUCLEOTIDE SEQUENCE [LARGE SCALE GENOMIC DNA]</scope>
    <source>
        <strain evidence="2 3">NRRL 6337</strain>
    </source>
</reference>
<feature type="region of interest" description="Disordered" evidence="1">
    <location>
        <begin position="153"/>
        <end position="175"/>
    </location>
</feature>
<name>A0A086TJ58_9FUNG</name>
<dbReference type="EMBL" id="KN042434">
    <property type="protein sequence ID" value="KFH61985.1"/>
    <property type="molecule type" value="Genomic_DNA"/>
</dbReference>
<organism evidence="2 3">
    <name type="scientific">Podila verticillata NRRL 6337</name>
    <dbReference type="NCBI Taxonomy" id="1069443"/>
    <lineage>
        <taxon>Eukaryota</taxon>
        <taxon>Fungi</taxon>
        <taxon>Fungi incertae sedis</taxon>
        <taxon>Mucoromycota</taxon>
        <taxon>Mortierellomycotina</taxon>
        <taxon>Mortierellomycetes</taxon>
        <taxon>Mortierellales</taxon>
        <taxon>Mortierellaceae</taxon>
        <taxon>Podila</taxon>
    </lineage>
</organism>
<accession>A0A086TJ58</accession>
<dbReference type="Proteomes" id="UP000243308">
    <property type="component" value="Unassembled WGS sequence"/>
</dbReference>
<evidence type="ECO:0000256" key="1">
    <source>
        <dbReference type="SAM" id="MobiDB-lite"/>
    </source>
</evidence>
<protein>
    <submittedName>
        <fullName evidence="2">Uncharacterized protein</fullName>
    </submittedName>
</protein>
<dbReference type="OrthoDB" id="10384876at2759"/>